<name>A0A4Z1RFF0_9GAMM</name>
<evidence type="ECO:0000313" key="4">
    <source>
        <dbReference type="EMBL" id="TKS53397.1"/>
    </source>
</evidence>
<proteinExistence type="predicted"/>
<feature type="domain" description="Lipid/polyisoprenoid-binding YceI-like" evidence="3">
    <location>
        <begin position="27"/>
        <end position="192"/>
    </location>
</feature>
<dbReference type="SMART" id="SM00867">
    <property type="entry name" value="YceI"/>
    <property type="match status" value="1"/>
</dbReference>
<protein>
    <submittedName>
        <fullName evidence="4">Polyisoprenoid-binding protein</fullName>
    </submittedName>
</protein>
<feature type="signal peptide" evidence="2">
    <location>
        <begin position="1"/>
        <end position="24"/>
    </location>
</feature>
<dbReference type="RefSeq" id="WP_134672782.1">
    <property type="nucleotide sequence ID" value="NZ_SPUH01000001.1"/>
</dbReference>
<dbReference type="PANTHER" id="PTHR34406:SF1">
    <property type="entry name" value="PROTEIN YCEI"/>
    <property type="match status" value="1"/>
</dbReference>
<evidence type="ECO:0000259" key="3">
    <source>
        <dbReference type="SMART" id="SM00867"/>
    </source>
</evidence>
<dbReference type="EMBL" id="SPUH01000001">
    <property type="protein sequence ID" value="TKS53397.1"/>
    <property type="molecule type" value="Genomic_DNA"/>
</dbReference>
<keyword evidence="2" id="KW-0732">Signal</keyword>
<sequence>MHILPRLALSTCLLVLLQAVPAMAAERFALDPVHTRVMVAIDHAGYSRAIGTVSGSTGVLEFDPADWRQARLEARVPLQRLDFGDAAWNRAVAAANLLDADRVPEAVFVSTHVEPVSDDEAIVHGQLTLRGVSRPLALQVRMNALKRTPLPPFRRTAGFSATGTLSRSDFGIDAWPSMIGDAVELRIEAEAFASRTARFGDEMAPGTAPAASTPGVEPAPAR</sequence>
<comment type="caution">
    <text evidence="4">The sequence shown here is derived from an EMBL/GenBank/DDBJ whole genome shotgun (WGS) entry which is preliminary data.</text>
</comment>
<dbReference type="Pfam" id="PF04264">
    <property type="entry name" value="YceI"/>
    <property type="match status" value="1"/>
</dbReference>
<feature type="region of interest" description="Disordered" evidence="1">
    <location>
        <begin position="198"/>
        <end position="222"/>
    </location>
</feature>
<evidence type="ECO:0000256" key="1">
    <source>
        <dbReference type="SAM" id="MobiDB-lite"/>
    </source>
</evidence>
<dbReference type="InterPro" id="IPR036761">
    <property type="entry name" value="TTHA0802/YceI-like_sf"/>
</dbReference>
<dbReference type="InterPro" id="IPR007372">
    <property type="entry name" value="Lipid/polyisoprenoid-bd_YceI"/>
</dbReference>
<feature type="compositionally biased region" description="Low complexity" evidence="1">
    <location>
        <begin position="204"/>
        <end position="215"/>
    </location>
</feature>
<evidence type="ECO:0000256" key="2">
    <source>
        <dbReference type="SAM" id="SignalP"/>
    </source>
</evidence>
<dbReference type="Proteomes" id="UP000298681">
    <property type="component" value="Unassembled WGS sequence"/>
</dbReference>
<reference evidence="4 5" key="1">
    <citation type="submission" date="2019-01" db="EMBL/GenBank/DDBJ databases">
        <authorList>
            <person name="Zhang S."/>
        </authorList>
    </citation>
    <scope>NUCLEOTIDE SEQUENCE [LARGE SCALE GENOMIC DNA]</scope>
    <source>
        <strain evidence="4 5">1626</strain>
    </source>
</reference>
<dbReference type="AlphaFoldDB" id="A0A4Z1RFF0"/>
<dbReference type="Gene3D" id="2.40.128.110">
    <property type="entry name" value="Lipid/polyisoprenoid-binding, YceI-like"/>
    <property type="match status" value="1"/>
</dbReference>
<feature type="chain" id="PRO_5021244253" evidence="2">
    <location>
        <begin position="25"/>
        <end position="222"/>
    </location>
</feature>
<accession>A0A4Z1RFF0</accession>
<gene>
    <name evidence="4" type="ORF">E4582_00495</name>
</gene>
<organism evidence="4 5">
    <name type="scientific">Luteimonas yindakuii</name>
    <dbReference type="NCBI Taxonomy" id="2565782"/>
    <lineage>
        <taxon>Bacteria</taxon>
        <taxon>Pseudomonadati</taxon>
        <taxon>Pseudomonadota</taxon>
        <taxon>Gammaproteobacteria</taxon>
        <taxon>Lysobacterales</taxon>
        <taxon>Lysobacteraceae</taxon>
        <taxon>Luteimonas</taxon>
    </lineage>
</organism>
<dbReference type="PANTHER" id="PTHR34406">
    <property type="entry name" value="PROTEIN YCEI"/>
    <property type="match status" value="1"/>
</dbReference>
<evidence type="ECO:0000313" key="5">
    <source>
        <dbReference type="Proteomes" id="UP000298681"/>
    </source>
</evidence>
<keyword evidence="5" id="KW-1185">Reference proteome</keyword>
<dbReference type="SUPFAM" id="SSF101874">
    <property type="entry name" value="YceI-like"/>
    <property type="match status" value="1"/>
</dbReference>